<dbReference type="RefSeq" id="WP_116442174.1">
    <property type="nucleotide sequence ID" value="NZ_BHEO01000008.1"/>
</dbReference>
<feature type="compositionally biased region" description="Polar residues" evidence="1">
    <location>
        <begin position="911"/>
        <end position="920"/>
    </location>
</feature>
<dbReference type="SUPFAM" id="SSF56731">
    <property type="entry name" value="DNA primase core"/>
    <property type="match status" value="1"/>
</dbReference>
<feature type="domain" description="Toprim" evidence="2">
    <location>
        <begin position="538"/>
        <end position="629"/>
    </location>
</feature>
<evidence type="ECO:0000259" key="2">
    <source>
        <dbReference type="PROSITE" id="PS50880"/>
    </source>
</evidence>
<reference evidence="4 5" key="2">
    <citation type="submission" date="2019-03" db="EMBL/GenBank/DDBJ databases">
        <title>Genomic Encyclopedia of Type Strains, Phase IV (KMG-IV): sequencing the most valuable type-strain genomes for metagenomic binning, comparative biology and taxonomic classification.</title>
        <authorList>
            <person name="Goeker M."/>
        </authorList>
    </citation>
    <scope>NUCLEOTIDE SEQUENCE [LARGE SCALE GENOMIC DNA]</scope>
    <source>
        <strain evidence="4 5">DSM 103426</strain>
    </source>
</reference>
<feature type="compositionally biased region" description="Basic and acidic residues" evidence="1">
    <location>
        <begin position="747"/>
        <end position="774"/>
    </location>
</feature>
<dbReference type="PROSITE" id="PS50880">
    <property type="entry name" value="TOPRIM"/>
    <property type="match status" value="1"/>
</dbReference>
<proteinExistence type="predicted"/>
<dbReference type="EMBL" id="SLZV01000045">
    <property type="protein sequence ID" value="TCS60176.1"/>
    <property type="molecule type" value="Genomic_DNA"/>
</dbReference>
<feature type="region of interest" description="Disordered" evidence="1">
    <location>
        <begin position="900"/>
        <end position="920"/>
    </location>
</feature>
<organism evidence="4 5">
    <name type="scientific">Faecalimonas umbilicata</name>
    <dbReference type="NCBI Taxonomy" id="1912855"/>
    <lineage>
        <taxon>Bacteria</taxon>
        <taxon>Bacillati</taxon>
        <taxon>Bacillota</taxon>
        <taxon>Clostridia</taxon>
        <taxon>Lachnospirales</taxon>
        <taxon>Lachnospiraceae</taxon>
        <taxon>Faecalimonas</taxon>
    </lineage>
</organism>
<dbReference type="Gene3D" id="3.40.1360.10">
    <property type="match status" value="1"/>
</dbReference>
<keyword evidence="6" id="KW-1185">Reference proteome</keyword>
<name>A0A4R3J5S6_9FIRM</name>
<evidence type="ECO:0000313" key="5">
    <source>
        <dbReference type="Proteomes" id="UP000294613"/>
    </source>
</evidence>
<dbReference type="InterPro" id="IPR025054">
    <property type="entry name" value="DUF3991"/>
</dbReference>
<evidence type="ECO:0000313" key="6">
    <source>
        <dbReference type="Proteomes" id="UP000702954"/>
    </source>
</evidence>
<dbReference type="Pfam" id="PF13155">
    <property type="entry name" value="Toprim_2"/>
    <property type="match status" value="1"/>
</dbReference>
<evidence type="ECO:0000313" key="4">
    <source>
        <dbReference type="EMBL" id="TCS60176.1"/>
    </source>
</evidence>
<accession>A0A4R3J5S6</accession>
<evidence type="ECO:0000313" key="3">
    <source>
        <dbReference type="EMBL" id="GBU06086.1"/>
    </source>
</evidence>
<dbReference type="InterPro" id="IPR006171">
    <property type="entry name" value="TOPRIM_dom"/>
</dbReference>
<dbReference type="SUPFAM" id="SSF57783">
    <property type="entry name" value="Zinc beta-ribbon"/>
    <property type="match status" value="1"/>
</dbReference>
<dbReference type="AlphaFoldDB" id="A0A4R3J5S6"/>
<protein>
    <submittedName>
        <fullName evidence="4">Toprim domain-containing protein</fullName>
    </submittedName>
</protein>
<comment type="caution">
    <text evidence="4">The sequence shown here is derived from an EMBL/GenBank/DDBJ whole genome shotgun (WGS) entry which is preliminary data.</text>
</comment>
<dbReference type="EMBL" id="BHEO01000008">
    <property type="protein sequence ID" value="GBU06086.1"/>
    <property type="molecule type" value="Genomic_DNA"/>
</dbReference>
<reference evidence="3 6" key="1">
    <citation type="journal article" date="2018" name="Int. J. Syst. Evol. Microbiol.">
        <title>Draft Genome Sequence of Faecalimonas umbilicata JCM 30896T, an Acetate-Producing Bacterium Isolated from Human Feces.</title>
        <authorList>
            <person name="Sakamoto M."/>
            <person name="Ikeyama N."/>
            <person name="Yuki M."/>
            <person name="Ohkuma M."/>
        </authorList>
    </citation>
    <scope>NUCLEOTIDE SEQUENCE [LARGE SCALE GENOMIC DNA]</scope>
    <source>
        <strain evidence="3 6">EGH7</strain>
    </source>
</reference>
<dbReference type="Proteomes" id="UP000294613">
    <property type="component" value="Unassembled WGS sequence"/>
</dbReference>
<dbReference type="Pfam" id="PF13154">
    <property type="entry name" value="DUF3991"/>
    <property type="match status" value="1"/>
</dbReference>
<sequence length="920" mass="107035">MERDQINMRTWVTQAERDQKNYEYTIKQTLKGMDEHPERIEKFFEFSSRFYRYNLNNSLMIYSNNPNALYCQSYAAWNHPTEGTKNQEAYRIKKNEKGIKVYVPVEVTLLKIDGELVPLEMATKEEQIQYQAGEIESVIQTRYGMKAVFDVAQTVCPIEMYQHFHRQYHETEREQLVKGMTEILEGMEYQIRYQNLFDLGKDWIFTESGNVVLHENLHPEEKLSALAEIYSKAVMGMEESRRSPEVLQFQTEGLRLMTEGVLGIKRDRTEIAEIYGQWKQSGQKIHLQQTFQELYQMARKGLPHLEQTMERYTVSQETRQTEPGFNKRKGQETKMTNQELMDLIKQQIQITDYARENGYTLVRAGRYYSLKEHDSVRIDPNRNCYWQNSVAGRTGIGKGDSIIGFAKDFVHHGDLHEALKELSGRVRGMTYSPGALPAAREEIKKYDSPQLPPRGENMHRMFAYLTKSRYVDPDIVQEFVNRKMLYQDQRGNCVFVGRDTDGKAETACLRGTLSDVHFTGDIEGSDARKGICFRNHADKVIVTESVIDSMSVMSILKEQGVDLKTYDYLSLNGVGKAEALYHLLKEEPKAEILLALDRDLGGVKAMKQISETLQNTYGIADEKISFHVPPHKKDWNEELTEKMRKFQPLKNIPFLEKAALPEIHYCAVQSTKQVEEIGFRNRDGKDQYRLVELDADGKIIPVTVTKTNTMFFSAREVMERIPNLYERISYEQLLKMQKDIQTAQWEHTVEGEQKKEQTESQGRVSKEEKPDLSRAEQILQDRKKNGVAREIPEQKGTLELLGYQVDQGVLVARIQYKGEETLEGIWKNGDELYILTGMEVNHSLEKYSFRQEEKEELQTFLKENQIEVEEKYQMLSVKEQKETQRSVEQTLEKTTQFLQSVGRKEMEKSQKIQPVNELQL</sequence>
<gene>
    <name evidence="4" type="ORF">EDD74_14516</name>
    <name evidence="3" type="ORF">FAEUMB_26270</name>
</gene>
<feature type="region of interest" description="Disordered" evidence="1">
    <location>
        <begin position="746"/>
        <end position="774"/>
    </location>
</feature>
<dbReference type="Proteomes" id="UP000702954">
    <property type="component" value="Unassembled WGS sequence"/>
</dbReference>
<evidence type="ECO:0000256" key="1">
    <source>
        <dbReference type="SAM" id="MobiDB-lite"/>
    </source>
</evidence>